<dbReference type="AlphaFoldDB" id="A0A223KU31"/>
<dbReference type="Proteomes" id="UP000215224">
    <property type="component" value="Chromosome"/>
</dbReference>
<dbReference type="KEGG" id="bcoh:BC6307_17080"/>
<dbReference type="PANTHER" id="PTHR48108">
    <property type="entry name" value="CBS DOMAIN-CONTAINING PROTEIN CBSX2, CHLOROPLASTIC"/>
    <property type="match status" value="1"/>
</dbReference>
<evidence type="ECO:0000313" key="5">
    <source>
        <dbReference type="EMBL" id="AST92877.1"/>
    </source>
</evidence>
<keyword evidence="6" id="KW-1185">Reference proteome</keyword>
<dbReference type="PANTHER" id="PTHR48108:SF2">
    <property type="entry name" value="ACETOIN UTILIZATION PROTEIN ACUB"/>
    <property type="match status" value="1"/>
</dbReference>
<dbReference type="Pfam" id="PF01842">
    <property type="entry name" value="ACT"/>
    <property type="match status" value="1"/>
</dbReference>
<dbReference type="Gene3D" id="3.10.580.10">
    <property type="entry name" value="CBS-domain"/>
    <property type="match status" value="1"/>
</dbReference>
<sequence length="214" mass="24302">MIVEKIMKSEVYTLSPNNTVEEALRLMEEKRIRHLPILNEQNNVVGIVSDRDLRSIVPSAIRENVSKEEREKPLSVLMNKEVVTGHPLDFVEDISGIFYEYKIGCLPIVQQEKLVGIVTKTDVLRTFVQLAGANQPSSQIEIKVKNIAGKLSDVTAVFRNRNVNILSVLVYPDDNELYKILVFRIGTMNPTTIIQDLKKEGYDVLWPNILGKEL</sequence>
<dbReference type="SUPFAM" id="SSF55021">
    <property type="entry name" value="ACT-like"/>
    <property type="match status" value="1"/>
</dbReference>
<feature type="domain" description="CBS" evidence="3">
    <location>
        <begin position="78"/>
        <end position="137"/>
    </location>
</feature>
<dbReference type="RefSeq" id="WP_066413163.1">
    <property type="nucleotide sequence ID" value="NZ_CP018866.1"/>
</dbReference>
<keyword evidence="2" id="KW-0129">CBS domain</keyword>
<dbReference type="CDD" id="cd04584">
    <property type="entry name" value="CBS_pair_AcuB_like"/>
    <property type="match status" value="1"/>
</dbReference>
<dbReference type="EMBL" id="CP018866">
    <property type="protein sequence ID" value="AST92877.1"/>
    <property type="molecule type" value="Genomic_DNA"/>
</dbReference>
<dbReference type="Gene3D" id="3.30.70.260">
    <property type="match status" value="1"/>
</dbReference>
<keyword evidence="1" id="KW-0677">Repeat</keyword>
<dbReference type="InterPro" id="IPR051462">
    <property type="entry name" value="CBS_domain-containing"/>
</dbReference>
<organism evidence="5 6">
    <name type="scientific">Sutcliffiella cohnii</name>
    <dbReference type="NCBI Taxonomy" id="33932"/>
    <lineage>
        <taxon>Bacteria</taxon>
        <taxon>Bacillati</taxon>
        <taxon>Bacillota</taxon>
        <taxon>Bacilli</taxon>
        <taxon>Bacillales</taxon>
        <taxon>Bacillaceae</taxon>
        <taxon>Sutcliffiella</taxon>
    </lineage>
</organism>
<evidence type="ECO:0000259" key="4">
    <source>
        <dbReference type="PROSITE" id="PS51671"/>
    </source>
</evidence>
<reference evidence="5 6" key="1">
    <citation type="submission" date="2016-12" db="EMBL/GenBank/DDBJ databases">
        <title>The whole genome sequencing and assembly of Bacillus cohnii DSM 6307T strain.</title>
        <authorList>
            <person name="Lee Y.-J."/>
            <person name="Yi H."/>
            <person name="Bahn Y.-S."/>
            <person name="Kim J.F."/>
            <person name="Lee D.-W."/>
        </authorList>
    </citation>
    <scope>NUCLEOTIDE SEQUENCE [LARGE SCALE GENOMIC DNA]</scope>
    <source>
        <strain evidence="5 6">DSM 6307</strain>
    </source>
</reference>
<proteinExistence type="predicted"/>
<dbReference type="InterPro" id="IPR045865">
    <property type="entry name" value="ACT-like_dom_sf"/>
</dbReference>
<dbReference type="PROSITE" id="PS51671">
    <property type="entry name" value="ACT"/>
    <property type="match status" value="1"/>
</dbReference>
<dbReference type="STRING" id="1314751.GCA_001591425_01100"/>
<dbReference type="SMART" id="SM00116">
    <property type="entry name" value="CBS"/>
    <property type="match status" value="2"/>
</dbReference>
<evidence type="ECO:0000313" key="6">
    <source>
        <dbReference type="Proteomes" id="UP000215224"/>
    </source>
</evidence>
<evidence type="ECO:0000256" key="1">
    <source>
        <dbReference type="ARBA" id="ARBA00022737"/>
    </source>
</evidence>
<gene>
    <name evidence="5" type="ORF">BC6307_17080</name>
</gene>
<protein>
    <submittedName>
        <fullName evidence="5">Acetoin utilization protein AcuB</fullName>
    </submittedName>
</protein>
<evidence type="ECO:0000259" key="3">
    <source>
        <dbReference type="PROSITE" id="PS51371"/>
    </source>
</evidence>
<dbReference type="CDD" id="cd04883">
    <property type="entry name" value="ACT_AcuB"/>
    <property type="match status" value="1"/>
</dbReference>
<dbReference type="InterPro" id="IPR046342">
    <property type="entry name" value="CBS_dom_sf"/>
</dbReference>
<accession>A0A223KU31</accession>
<feature type="domain" description="CBS" evidence="3">
    <location>
        <begin position="7"/>
        <end position="63"/>
    </location>
</feature>
<dbReference type="SUPFAM" id="SSF54631">
    <property type="entry name" value="CBS-domain pair"/>
    <property type="match status" value="1"/>
</dbReference>
<dbReference type="InterPro" id="IPR002912">
    <property type="entry name" value="ACT_dom"/>
</dbReference>
<name>A0A223KU31_9BACI</name>
<evidence type="ECO:0000256" key="2">
    <source>
        <dbReference type="PROSITE-ProRule" id="PRU00703"/>
    </source>
</evidence>
<dbReference type="PROSITE" id="PS51371">
    <property type="entry name" value="CBS"/>
    <property type="match status" value="2"/>
</dbReference>
<dbReference type="InterPro" id="IPR000644">
    <property type="entry name" value="CBS_dom"/>
</dbReference>
<dbReference type="Pfam" id="PF00571">
    <property type="entry name" value="CBS"/>
    <property type="match status" value="2"/>
</dbReference>
<feature type="domain" description="ACT" evidence="4">
    <location>
        <begin position="139"/>
        <end position="214"/>
    </location>
</feature>